<dbReference type="Gramene" id="Kaladp1316s0002.1.v1.1">
    <property type="protein sequence ID" value="Kaladp1316s0002.1.v1.1.CDS.1"/>
    <property type="gene ID" value="Kaladp1316s0002.v1.1"/>
</dbReference>
<keyword evidence="2" id="KW-0812">Transmembrane</keyword>
<keyword evidence="4" id="KW-1185">Reference proteome</keyword>
<reference evidence="3" key="1">
    <citation type="submission" date="2021-01" db="UniProtKB">
        <authorList>
            <consortium name="EnsemblPlants"/>
        </authorList>
    </citation>
    <scope>IDENTIFICATION</scope>
</reference>
<proteinExistence type="predicted"/>
<keyword evidence="2" id="KW-0472">Membrane</keyword>
<feature type="transmembrane region" description="Helical" evidence="2">
    <location>
        <begin position="47"/>
        <end position="68"/>
    </location>
</feature>
<sequence length="69" mass="8017">MRQTQKPRFLDPEVPRRRRSPLPGLTVSCSVAVICHQIIVIQMYKCFAYVLGAISFFPVACYFCCFWAR</sequence>
<evidence type="ECO:0000256" key="2">
    <source>
        <dbReference type="SAM" id="Phobius"/>
    </source>
</evidence>
<dbReference type="AlphaFoldDB" id="A0A7N0VMB7"/>
<organism evidence="3 4">
    <name type="scientific">Kalanchoe fedtschenkoi</name>
    <name type="common">Lavender scallops</name>
    <name type="synonym">South American air plant</name>
    <dbReference type="NCBI Taxonomy" id="63787"/>
    <lineage>
        <taxon>Eukaryota</taxon>
        <taxon>Viridiplantae</taxon>
        <taxon>Streptophyta</taxon>
        <taxon>Embryophyta</taxon>
        <taxon>Tracheophyta</taxon>
        <taxon>Spermatophyta</taxon>
        <taxon>Magnoliopsida</taxon>
        <taxon>eudicotyledons</taxon>
        <taxon>Gunneridae</taxon>
        <taxon>Pentapetalae</taxon>
        <taxon>Saxifragales</taxon>
        <taxon>Crassulaceae</taxon>
        <taxon>Kalanchoe</taxon>
    </lineage>
</organism>
<evidence type="ECO:0000313" key="4">
    <source>
        <dbReference type="Proteomes" id="UP000594263"/>
    </source>
</evidence>
<name>A0A7N0VMB7_KALFE</name>
<accession>A0A7N0VMB7</accession>
<dbReference type="Proteomes" id="UP000594263">
    <property type="component" value="Unplaced"/>
</dbReference>
<feature type="region of interest" description="Disordered" evidence="1">
    <location>
        <begin position="1"/>
        <end position="21"/>
    </location>
</feature>
<feature type="transmembrane region" description="Helical" evidence="2">
    <location>
        <begin position="21"/>
        <end position="41"/>
    </location>
</feature>
<keyword evidence="2" id="KW-1133">Transmembrane helix</keyword>
<evidence type="ECO:0000313" key="3">
    <source>
        <dbReference type="EnsemblPlants" id="Kaladp1316s0002.1.v1.1.CDS.1"/>
    </source>
</evidence>
<dbReference type="EnsemblPlants" id="Kaladp1316s0002.1.v1.1">
    <property type="protein sequence ID" value="Kaladp1316s0002.1.v1.1.CDS.1"/>
    <property type="gene ID" value="Kaladp1316s0002.v1.1"/>
</dbReference>
<protein>
    <submittedName>
        <fullName evidence="3">Uncharacterized protein</fullName>
    </submittedName>
</protein>
<evidence type="ECO:0000256" key="1">
    <source>
        <dbReference type="SAM" id="MobiDB-lite"/>
    </source>
</evidence>